<feature type="non-terminal residue" evidence="3">
    <location>
        <position position="103"/>
    </location>
</feature>
<evidence type="ECO:0000256" key="1">
    <source>
        <dbReference type="SAM" id="MobiDB-lite"/>
    </source>
</evidence>
<keyword evidence="2" id="KW-0732">Signal</keyword>
<proteinExistence type="predicted"/>
<evidence type="ECO:0000313" key="3">
    <source>
        <dbReference type="EMBL" id="CAL4241624.1"/>
    </source>
</evidence>
<feature type="region of interest" description="Disordered" evidence="1">
    <location>
        <begin position="28"/>
        <end position="103"/>
    </location>
</feature>
<dbReference type="Proteomes" id="UP001497623">
    <property type="component" value="Unassembled WGS sequence"/>
</dbReference>
<reference evidence="3 4" key="1">
    <citation type="submission" date="2024-05" db="EMBL/GenBank/DDBJ databases">
        <authorList>
            <person name="Wallberg A."/>
        </authorList>
    </citation>
    <scope>NUCLEOTIDE SEQUENCE [LARGE SCALE GENOMIC DNA]</scope>
</reference>
<feature type="compositionally biased region" description="Basic residues" evidence="1">
    <location>
        <begin position="73"/>
        <end position="82"/>
    </location>
</feature>
<keyword evidence="4" id="KW-1185">Reference proteome</keyword>
<feature type="compositionally biased region" description="Polar residues" evidence="1">
    <location>
        <begin position="94"/>
        <end position="103"/>
    </location>
</feature>
<comment type="caution">
    <text evidence="3">The sequence shown here is derived from an EMBL/GenBank/DDBJ whole genome shotgun (WGS) entry which is preliminary data.</text>
</comment>
<dbReference type="EMBL" id="CAXKWB010130281">
    <property type="protein sequence ID" value="CAL4241624.1"/>
    <property type="molecule type" value="Genomic_DNA"/>
</dbReference>
<name>A0AAV2STG5_MEGNR</name>
<feature type="compositionally biased region" description="Basic and acidic residues" evidence="1">
    <location>
        <begin position="46"/>
        <end position="64"/>
    </location>
</feature>
<sequence>RSQTNTMAIFKYMLAFAMICAYAKGMALPQSQRSNSRGPLTISSTDSKRIHSSGELKVDTHSSESLEVTPFSRGRRSASPRRGRYDGSHRSAPSRYSGSHRSA</sequence>
<dbReference type="AlphaFoldDB" id="A0AAV2STG5"/>
<accession>A0AAV2STG5</accession>
<evidence type="ECO:0000256" key="2">
    <source>
        <dbReference type="SAM" id="SignalP"/>
    </source>
</evidence>
<feature type="compositionally biased region" description="Polar residues" evidence="1">
    <location>
        <begin position="29"/>
        <end position="45"/>
    </location>
</feature>
<feature type="chain" id="PRO_5044022163" evidence="2">
    <location>
        <begin position="26"/>
        <end position="103"/>
    </location>
</feature>
<evidence type="ECO:0000313" key="4">
    <source>
        <dbReference type="Proteomes" id="UP001497623"/>
    </source>
</evidence>
<feature type="signal peptide" evidence="2">
    <location>
        <begin position="1"/>
        <end position="25"/>
    </location>
</feature>
<organism evidence="3 4">
    <name type="scientific">Meganyctiphanes norvegica</name>
    <name type="common">Northern krill</name>
    <name type="synonym">Thysanopoda norvegica</name>
    <dbReference type="NCBI Taxonomy" id="48144"/>
    <lineage>
        <taxon>Eukaryota</taxon>
        <taxon>Metazoa</taxon>
        <taxon>Ecdysozoa</taxon>
        <taxon>Arthropoda</taxon>
        <taxon>Crustacea</taxon>
        <taxon>Multicrustacea</taxon>
        <taxon>Malacostraca</taxon>
        <taxon>Eumalacostraca</taxon>
        <taxon>Eucarida</taxon>
        <taxon>Euphausiacea</taxon>
        <taxon>Euphausiidae</taxon>
        <taxon>Meganyctiphanes</taxon>
    </lineage>
</organism>
<gene>
    <name evidence="3" type="ORF">MNOR_LOCUS40717</name>
</gene>
<protein>
    <submittedName>
        <fullName evidence="3">Uncharacterized protein</fullName>
    </submittedName>
</protein>
<feature type="non-terminal residue" evidence="3">
    <location>
        <position position="1"/>
    </location>
</feature>